<evidence type="ECO:0000256" key="1">
    <source>
        <dbReference type="ARBA" id="ARBA00004236"/>
    </source>
</evidence>
<feature type="compositionally biased region" description="Polar residues" evidence="11">
    <location>
        <begin position="446"/>
        <end position="457"/>
    </location>
</feature>
<feature type="binding site" description="covalent" evidence="9">
    <location>
        <position position="343"/>
    </location>
    <ligand>
        <name>heme c</name>
        <dbReference type="ChEBI" id="CHEBI:61717"/>
        <label>3</label>
    </ligand>
</feature>
<evidence type="ECO:0000256" key="11">
    <source>
        <dbReference type="SAM" id="MobiDB-lite"/>
    </source>
</evidence>
<dbReference type="AlphaFoldDB" id="A0A917Q1E6"/>
<feature type="domain" description="Cytochrome c" evidence="12">
    <location>
        <begin position="47"/>
        <end position="150"/>
    </location>
</feature>
<evidence type="ECO:0000256" key="9">
    <source>
        <dbReference type="PIRSR" id="PIRSR000018-50"/>
    </source>
</evidence>
<dbReference type="PANTHER" id="PTHR35008:SF8">
    <property type="entry name" value="ALCOHOL DEHYDROGENASE CYTOCHROME C SUBUNIT"/>
    <property type="match status" value="1"/>
</dbReference>
<comment type="caution">
    <text evidence="13">The sequence shown here is derived from an EMBL/GenBank/DDBJ whole genome shotgun (WGS) entry which is preliminary data.</text>
</comment>
<dbReference type="EMBL" id="BMPO01000008">
    <property type="protein sequence ID" value="GGK05454.1"/>
    <property type="molecule type" value="Genomic_DNA"/>
</dbReference>
<keyword evidence="2" id="KW-1003">Cell membrane</keyword>
<evidence type="ECO:0000256" key="10">
    <source>
        <dbReference type="PIRSR" id="PIRSR000018-51"/>
    </source>
</evidence>
<comment type="cofactor">
    <cofactor evidence="9">
        <name>heme c</name>
        <dbReference type="ChEBI" id="CHEBI:61717"/>
    </cofactor>
    <text evidence="9">Binds 3 heme c groups covalently per subunit.</text>
</comment>
<dbReference type="GO" id="GO:0005886">
    <property type="term" value="C:plasma membrane"/>
    <property type="evidence" value="ECO:0007669"/>
    <property type="project" value="UniProtKB-SubCell"/>
</dbReference>
<feature type="region of interest" description="Disordered" evidence="11">
    <location>
        <begin position="438"/>
        <end position="457"/>
    </location>
</feature>
<evidence type="ECO:0000313" key="13">
    <source>
        <dbReference type="EMBL" id="GGK05454.1"/>
    </source>
</evidence>
<evidence type="ECO:0000256" key="7">
    <source>
        <dbReference type="ARBA" id="ARBA00023004"/>
    </source>
</evidence>
<dbReference type="GO" id="GO:0016614">
    <property type="term" value="F:oxidoreductase activity, acting on CH-OH group of donors"/>
    <property type="evidence" value="ECO:0007669"/>
    <property type="project" value="InterPro"/>
</dbReference>
<sequence length="457" mass="48726">MRNKSRSILLIVVVIGIVLALLAWAISLVLNRSGDPEAKMTQAITPELVSKGEYLARAGDCVACHTRRGGKPFAGGLGIESPIGTLYSTNITPDEKTGIGGWTYGEFERAVRRGINHDGSALYPAMPFPSYARVTDEDMEALYAYFMQGVAPIEQANQVNDVPWPLSIRWPLAYWRTFFSPSPESAAQSLAAAAEASHEQIARGAYLVQGLGHCGSCHTPRALTMQEKGLDESSAAYLSGSELNGWAVPSIRGMAHWSQDELVDYLGTGRNAKASVAGEMTDVIANSTSHMSDEDLHAMAAYLKSLSAEQPSKGGSERSEATASKLTAATDLSLGERLYLDNCNACHFVSGKGAPRVFPQLDGASVINAANPTALIHVILAGAQTPSTARAPAVLPMPGFAYRMNDEEVAELATFLRQGWSNDAAAVTAAQVHDVRQSLAHGHGQAKTTIEPSQGER</sequence>
<feature type="binding site" description="covalent" evidence="9">
    <location>
        <position position="61"/>
    </location>
    <ligand>
        <name>heme c</name>
        <dbReference type="ChEBI" id="CHEBI:61717"/>
        <label>1</label>
    </ligand>
</feature>
<feature type="binding site" description="axial binding residue" evidence="10">
    <location>
        <position position="347"/>
    </location>
    <ligand>
        <name>heme c</name>
        <dbReference type="ChEBI" id="CHEBI:61717"/>
        <label>3</label>
    </ligand>
    <ligandPart>
        <name>Fe</name>
        <dbReference type="ChEBI" id="CHEBI:18248"/>
    </ligandPart>
</feature>
<feature type="binding site" description="covalent" evidence="9">
    <location>
        <position position="64"/>
    </location>
    <ligand>
        <name>heme c</name>
        <dbReference type="ChEBI" id="CHEBI:61717"/>
        <label>1</label>
    </ligand>
</feature>
<keyword evidence="5" id="KW-0732">Signal</keyword>
<keyword evidence="7 10" id="KW-0408">Iron</keyword>
<evidence type="ECO:0000256" key="2">
    <source>
        <dbReference type="ARBA" id="ARBA00022475"/>
    </source>
</evidence>
<dbReference type="SUPFAM" id="SSF46626">
    <property type="entry name" value="Cytochrome c"/>
    <property type="match status" value="3"/>
</dbReference>
<keyword evidence="8" id="KW-0472">Membrane</keyword>
<organism evidence="13 14">
    <name type="scientific">Pseudomonas matsuisoli</name>
    <dbReference type="NCBI Taxonomy" id="1515666"/>
    <lineage>
        <taxon>Bacteria</taxon>
        <taxon>Pseudomonadati</taxon>
        <taxon>Pseudomonadota</taxon>
        <taxon>Gammaproteobacteria</taxon>
        <taxon>Pseudomonadales</taxon>
        <taxon>Pseudomonadaceae</taxon>
        <taxon>Pseudomonas</taxon>
    </lineage>
</organism>
<dbReference type="InterPro" id="IPR036909">
    <property type="entry name" value="Cyt_c-like_dom_sf"/>
</dbReference>
<dbReference type="GO" id="GO:0005506">
    <property type="term" value="F:iron ion binding"/>
    <property type="evidence" value="ECO:0007669"/>
    <property type="project" value="InterPro"/>
</dbReference>
<dbReference type="Gene3D" id="1.10.760.10">
    <property type="entry name" value="Cytochrome c-like domain"/>
    <property type="match status" value="3"/>
</dbReference>
<evidence type="ECO:0000256" key="8">
    <source>
        <dbReference type="ARBA" id="ARBA00023136"/>
    </source>
</evidence>
<reference evidence="13" key="2">
    <citation type="submission" date="2020-09" db="EMBL/GenBank/DDBJ databases">
        <authorList>
            <person name="Sun Q."/>
            <person name="Ohkuma M."/>
        </authorList>
    </citation>
    <scope>NUCLEOTIDE SEQUENCE</scope>
    <source>
        <strain evidence="13">JCM 30078</strain>
    </source>
</reference>
<evidence type="ECO:0000256" key="4">
    <source>
        <dbReference type="ARBA" id="ARBA00022723"/>
    </source>
</evidence>
<keyword evidence="3 9" id="KW-0349">Heme</keyword>
<evidence type="ECO:0000256" key="5">
    <source>
        <dbReference type="ARBA" id="ARBA00022729"/>
    </source>
</evidence>
<feature type="binding site" description="covalent" evidence="9">
    <location>
        <position position="214"/>
    </location>
    <ligand>
        <name>heme c</name>
        <dbReference type="ChEBI" id="CHEBI:61717"/>
        <label>2</label>
    </ligand>
</feature>
<dbReference type="Proteomes" id="UP000635983">
    <property type="component" value="Unassembled WGS sequence"/>
</dbReference>
<dbReference type="Pfam" id="PF00034">
    <property type="entry name" value="Cytochrom_C"/>
    <property type="match status" value="3"/>
</dbReference>
<comment type="subcellular location">
    <subcellularLocation>
        <location evidence="1">Cell membrane</location>
    </subcellularLocation>
</comment>
<gene>
    <name evidence="13" type="ORF">GCM10009304_34440</name>
</gene>
<feature type="binding site" description="covalent" evidence="9">
    <location>
        <position position="346"/>
    </location>
    <ligand>
        <name>heme c</name>
        <dbReference type="ChEBI" id="CHEBI:61717"/>
        <label>3</label>
    </ligand>
</feature>
<keyword evidence="14" id="KW-1185">Reference proteome</keyword>
<keyword evidence="6" id="KW-0677">Repeat</keyword>
<dbReference type="InterPro" id="IPR051459">
    <property type="entry name" value="Cytochrome_c-type_DH"/>
</dbReference>
<feature type="binding site" description="covalent" evidence="9">
    <location>
        <position position="217"/>
    </location>
    <ligand>
        <name>heme c</name>
        <dbReference type="ChEBI" id="CHEBI:61717"/>
        <label>2</label>
    </ligand>
</feature>
<feature type="binding site" description="axial binding residue" evidence="10">
    <location>
        <position position="65"/>
    </location>
    <ligand>
        <name>heme c</name>
        <dbReference type="ChEBI" id="CHEBI:61717"/>
        <label>1</label>
    </ligand>
    <ligandPart>
        <name>Fe</name>
        <dbReference type="ChEBI" id="CHEBI:18248"/>
    </ligandPart>
</feature>
<dbReference type="PIRSF" id="PIRSF000018">
    <property type="entry name" value="Mb_ADH_cyt_c"/>
    <property type="match status" value="1"/>
</dbReference>
<dbReference type="GO" id="GO:0009055">
    <property type="term" value="F:electron transfer activity"/>
    <property type="evidence" value="ECO:0007669"/>
    <property type="project" value="InterPro"/>
</dbReference>
<proteinExistence type="predicted"/>
<evidence type="ECO:0000259" key="12">
    <source>
        <dbReference type="PROSITE" id="PS51007"/>
    </source>
</evidence>
<dbReference type="PROSITE" id="PS51007">
    <property type="entry name" value="CYTC"/>
    <property type="match status" value="3"/>
</dbReference>
<feature type="domain" description="Cytochrome c" evidence="12">
    <location>
        <begin position="199"/>
        <end position="307"/>
    </location>
</feature>
<evidence type="ECO:0000313" key="14">
    <source>
        <dbReference type="Proteomes" id="UP000635983"/>
    </source>
</evidence>
<accession>A0A917Q1E6</accession>
<feature type="binding site" description="axial binding residue" evidence="10">
    <location>
        <position position="218"/>
    </location>
    <ligand>
        <name>heme c</name>
        <dbReference type="ChEBI" id="CHEBI:61717"/>
        <label>2</label>
    </ligand>
    <ligandPart>
        <name>Fe</name>
        <dbReference type="ChEBI" id="CHEBI:18248"/>
    </ligandPart>
</feature>
<dbReference type="InterPro" id="IPR009056">
    <property type="entry name" value="Cyt_c-like_dom"/>
</dbReference>
<keyword evidence="4 10" id="KW-0479">Metal-binding</keyword>
<feature type="domain" description="Cytochrome c" evidence="12">
    <location>
        <begin position="330"/>
        <end position="420"/>
    </location>
</feature>
<reference evidence="13" key="1">
    <citation type="journal article" date="2014" name="Int. J. Syst. Evol. Microbiol.">
        <title>Complete genome sequence of Corynebacterium casei LMG S-19264T (=DSM 44701T), isolated from a smear-ripened cheese.</title>
        <authorList>
            <consortium name="US DOE Joint Genome Institute (JGI-PGF)"/>
            <person name="Walter F."/>
            <person name="Albersmeier A."/>
            <person name="Kalinowski J."/>
            <person name="Ruckert C."/>
        </authorList>
    </citation>
    <scope>NUCLEOTIDE SEQUENCE</scope>
    <source>
        <strain evidence="13">JCM 30078</strain>
    </source>
</reference>
<dbReference type="PANTHER" id="PTHR35008">
    <property type="entry name" value="BLL4482 PROTEIN-RELATED"/>
    <property type="match status" value="1"/>
</dbReference>
<dbReference type="GO" id="GO:0020037">
    <property type="term" value="F:heme binding"/>
    <property type="evidence" value="ECO:0007669"/>
    <property type="project" value="InterPro"/>
</dbReference>
<evidence type="ECO:0000256" key="3">
    <source>
        <dbReference type="ARBA" id="ARBA00022617"/>
    </source>
</evidence>
<dbReference type="RefSeq" id="WP_188984876.1">
    <property type="nucleotide sequence ID" value="NZ_BMPO01000008.1"/>
</dbReference>
<protein>
    <submittedName>
        <fullName evidence="13">Cytochrome c</fullName>
    </submittedName>
</protein>
<dbReference type="InterPro" id="IPR014353">
    <property type="entry name" value="Membr-bd_ADH_cyt_c"/>
</dbReference>
<evidence type="ECO:0000256" key="6">
    <source>
        <dbReference type="ARBA" id="ARBA00022737"/>
    </source>
</evidence>
<name>A0A917Q1E6_9PSED</name>